<name>A0A9P9IBS9_9HYPO</name>
<evidence type="ECO:0000313" key="2">
    <source>
        <dbReference type="Proteomes" id="UP000738349"/>
    </source>
</evidence>
<organism evidence="1 2">
    <name type="scientific">Dactylonectria macrodidyma</name>
    <dbReference type="NCBI Taxonomy" id="307937"/>
    <lineage>
        <taxon>Eukaryota</taxon>
        <taxon>Fungi</taxon>
        <taxon>Dikarya</taxon>
        <taxon>Ascomycota</taxon>
        <taxon>Pezizomycotina</taxon>
        <taxon>Sordariomycetes</taxon>
        <taxon>Hypocreomycetidae</taxon>
        <taxon>Hypocreales</taxon>
        <taxon>Nectriaceae</taxon>
        <taxon>Dactylonectria</taxon>
    </lineage>
</organism>
<reference evidence="1" key="1">
    <citation type="journal article" date="2021" name="Nat. Commun.">
        <title>Genetic determinants of endophytism in the Arabidopsis root mycobiome.</title>
        <authorList>
            <person name="Mesny F."/>
            <person name="Miyauchi S."/>
            <person name="Thiergart T."/>
            <person name="Pickel B."/>
            <person name="Atanasova L."/>
            <person name="Karlsson M."/>
            <person name="Huettel B."/>
            <person name="Barry K.W."/>
            <person name="Haridas S."/>
            <person name="Chen C."/>
            <person name="Bauer D."/>
            <person name="Andreopoulos W."/>
            <person name="Pangilinan J."/>
            <person name="LaButti K."/>
            <person name="Riley R."/>
            <person name="Lipzen A."/>
            <person name="Clum A."/>
            <person name="Drula E."/>
            <person name="Henrissat B."/>
            <person name="Kohler A."/>
            <person name="Grigoriev I.V."/>
            <person name="Martin F.M."/>
            <person name="Hacquard S."/>
        </authorList>
    </citation>
    <scope>NUCLEOTIDE SEQUENCE</scope>
    <source>
        <strain evidence="1">MPI-CAGE-AT-0147</strain>
    </source>
</reference>
<dbReference type="Proteomes" id="UP000738349">
    <property type="component" value="Unassembled WGS sequence"/>
</dbReference>
<keyword evidence="2" id="KW-1185">Reference proteome</keyword>
<dbReference type="AlphaFoldDB" id="A0A9P9IBS9"/>
<dbReference type="OrthoDB" id="5009743at2759"/>
<evidence type="ECO:0000313" key="1">
    <source>
        <dbReference type="EMBL" id="KAH7115683.1"/>
    </source>
</evidence>
<protein>
    <submittedName>
        <fullName evidence="1">Uncharacterized protein</fullName>
    </submittedName>
</protein>
<proteinExistence type="predicted"/>
<sequence>MSKPDQYVGFCRIPLSQELQETLRATEESTVTVDQMTKLNFKGADLRELPWEGTPKKAAGLKVIQGQDWPGKKNMRINWIGRDLVLFKYAVITDENERGLYVPRPFSPEADVKAIIHNTRTNASQIFSWDESHAFLLEEGVRVIAMTIPIRFFLLRFYFTTEVNGQEEHEQD</sequence>
<comment type="caution">
    <text evidence="1">The sequence shown here is derived from an EMBL/GenBank/DDBJ whole genome shotgun (WGS) entry which is preliminary data.</text>
</comment>
<gene>
    <name evidence="1" type="ORF">EDB81DRAFT_293620</name>
</gene>
<dbReference type="EMBL" id="JAGMUV010000030">
    <property type="protein sequence ID" value="KAH7115683.1"/>
    <property type="molecule type" value="Genomic_DNA"/>
</dbReference>
<accession>A0A9P9IBS9</accession>